<evidence type="ECO:0000313" key="1">
    <source>
        <dbReference type="EnsemblMetazoa" id="ASTEI11178-PA"/>
    </source>
</evidence>
<dbReference type="EnsemblMetazoa" id="ASTEI11178-RA">
    <property type="protein sequence ID" value="ASTEI11178-PA"/>
    <property type="gene ID" value="ASTEI11178"/>
</dbReference>
<organism evidence="1 2">
    <name type="scientific">Anopheles stephensi</name>
    <name type="common">Indo-Pakistan malaria mosquito</name>
    <dbReference type="NCBI Taxonomy" id="30069"/>
    <lineage>
        <taxon>Eukaryota</taxon>
        <taxon>Metazoa</taxon>
        <taxon>Ecdysozoa</taxon>
        <taxon>Arthropoda</taxon>
        <taxon>Hexapoda</taxon>
        <taxon>Insecta</taxon>
        <taxon>Pterygota</taxon>
        <taxon>Neoptera</taxon>
        <taxon>Endopterygota</taxon>
        <taxon>Diptera</taxon>
        <taxon>Nematocera</taxon>
        <taxon>Culicoidea</taxon>
        <taxon>Culicidae</taxon>
        <taxon>Anophelinae</taxon>
        <taxon>Anopheles</taxon>
    </lineage>
</organism>
<reference evidence="1" key="2">
    <citation type="submission" date="2020-05" db="UniProtKB">
        <authorList>
            <consortium name="EnsemblMetazoa"/>
        </authorList>
    </citation>
    <scope>IDENTIFICATION</scope>
    <source>
        <strain evidence="1">Indian</strain>
    </source>
</reference>
<dbReference type="AlphaFoldDB" id="A0A182YRU2"/>
<proteinExistence type="predicted"/>
<evidence type="ECO:0000313" key="2">
    <source>
        <dbReference type="Proteomes" id="UP000076408"/>
    </source>
</evidence>
<dbReference type="Proteomes" id="UP000076408">
    <property type="component" value="Unassembled WGS sequence"/>
</dbReference>
<protein>
    <submittedName>
        <fullName evidence="1">Uncharacterized protein</fullName>
    </submittedName>
</protein>
<keyword evidence="2" id="KW-1185">Reference proteome</keyword>
<name>A0A182YRU2_ANOST</name>
<sequence length="103" mass="11733">MERLLIKRSLLDARVQLLSKTVEEVATRDYNGVSVAVCLKRINDLSTQYVELGMTEEKSTEQNGRDEQNGADAIKLLAEQRTELLKLPTLNRHTLQIRPNDLI</sequence>
<accession>A0A182YRU2</accession>
<dbReference type="VEuPathDB" id="VectorBase:ASTEI11178"/>
<reference evidence="2" key="1">
    <citation type="journal article" date="2014" name="Genome Biol.">
        <title>Genome analysis of a major urban malaria vector mosquito, Anopheles stephensi.</title>
        <authorList>
            <person name="Jiang X."/>
            <person name="Peery A."/>
            <person name="Hall A.B."/>
            <person name="Sharma A."/>
            <person name="Chen X.G."/>
            <person name="Waterhouse R.M."/>
            <person name="Komissarov A."/>
            <person name="Riehle M.M."/>
            <person name="Shouche Y."/>
            <person name="Sharakhova M.V."/>
            <person name="Lawson D."/>
            <person name="Pakpour N."/>
            <person name="Arensburger P."/>
            <person name="Davidson V.L."/>
            <person name="Eiglmeier K."/>
            <person name="Emrich S."/>
            <person name="George P."/>
            <person name="Kennedy R.C."/>
            <person name="Mane S.P."/>
            <person name="Maslen G."/>
            <person name="Oringanje C."/>
            <person name="Qi Y."/>
            <person name="Settlage R."/>
            <person name="Tojo M."/>
            <person name="Tubio J.M."/>
            <person name="Unger M.F."/>
            <person name="Wang B."/>
            <person name="Vernick K.D."/>
            <person name="Ribeiro J.M."/>
            <person name="James A.A."/>
            <person name="Michel K."/>
            <person name="Riehle M.A."/>
            <person name="Luckhart S."/>
            <person name="Sharakhov I.V."/>
            <person name="Tu Z."/>
        </authorList>
    </citation>
    <scope>NUCLEOTIDE SEQUENCE [LARGE SCALE GENOMIC DNA]</scope>
    <source>
        <strain evidence="2">Indian</strain>
    </source>
</reference>